<keyword evidence="2" id="KW-1185">Reference proteome</keyword>
<sequence length="66" mass="7483">MKVSEAKRNEDNSAETQEKCKKNAINVIKPKKNAINVITKVDTSEKTVSRMAKIADYFQNPKNFPV</sequence>
<reference evidence="1" key="1">
    <citation type="submission" date="2020-04" db="EMBL/GenBank/DDBJ databases">
        <authorList>
            <person name="Alioto T."/>
            <person name="Alioto T."/>
            <person name="Gomez Garrido J."/>
        </authorList>
    </citation>
    <scope>NUCLEOTIDE SEQUENCE</scope>
    <source>
        <strain evidence="1">A484AB</strain>
    </source>
</reference>
<gene>
    <name evidence="1" type="ORF">PACLA_8A062989</name>
</gene>
<name>A0A7D9KZV2_PARCT</name>
<dbReference type="AlphaFoldDB" id="A0A7D9KZV2"/>
<evidence type="ECO:0000313" key="2">
    <source>
        <dbReference type="Proteomes" id="UP001152795"/>
    </source>
</evidence>
<protein>
    <submittedName>
        <fullName evidence="1">Uncharacterized protein</fullName>
    </submittedName>
</protein>
<dbReference type="Proteomes" id="UP001152795">
    <property type="component" value="Unassembled WGS sequence"/>
</dbReference>
<organism evidence="1 2">
    <name type="scientific">Paramuricea clavata</name>
    <name type="common">Red gorgonian</name>
    <name type="synonym">Violescent sea-whip</name>
    <dbReference type="NCBI Taxonomy" id="317549"/>
    <lineage>
        <taxon>Eukaryota</taxon>
        <taxon>Metazoa</taxon>
        <taxon>Cnidaria</taxon>
        <taxon>Anthozoa</taxon>
        <taxon>Octocorallia</taxon>
        <taxon>Malacalcyonacea</taxon>
        <taxon>Plexauridae</taxon>
        <taxon>Paramuricea</taxon>
    </lineage>
</organism>
<comment type="caution">
    <text evidence="1">The sequence shown here is derived from an EMBL/GenBank/DDBJ whole genome shotgun (WGS) entry which is preliminary data.</text>
</comment>
<evidence type="ECO:0000313" key="1">
    <source>
        <dbReference type="EMBL" id="CAB4023806.1"/>
    </source>
</evidence>
<feature type="non-terminal residue" evidence="1">
    <location>
        <position position="66"/>
    </location>
</feature>
<accession>A0A7D9KZV2</accession>
<dbReference type="EMBL" id="CACRXK020012692">
    <property type="protein sequence ID" value="CAB4023806.1"/>
    <property type="molecule type" value="Genomic_DNA"/>
</dbReference>
<proteinExistence type="predicted"/>